<gene>
    <name evidence="2" type="primary">bamB_5</name>
    <name evidence="2" type="ORF">CA54_23910</name>
</gene>
<dbReference type="Gene3D" id="2.130.10.10">
    <property type="entry name" value="YVTN repeat-like/Quinoprotein amine dehydrogenase"/>
    <property type="match status" value="1"/>
</dbReference>
<dbReference type="Gene3D" id="2.40.10.480">
    <property type="match status" value="1"/>
</dbReference>
<dbReference type="InterPro" id="IPR002372">
    <property type="entry name" value="PQQ_rpt_dom"/>
</dbReference>
<dbReference type="InterPro" id="IPR018391">
    <property type="entry name" value="PQQ_b-propeller_rpt"/>
</dbReference>
<dbReference type="Pfam" id="PF13360">
    <property type="entry name" value="PQQ_2"/>
    <property type="match status" value="1"/>
</dbReference>
<dbReference type="SUPFAM" id="SSF50998">
    <property type="entry name" value="Quinoprotein alcohol dehydrogenase-like"/>
    <property type="match status" value="1"/>
</dbReference>
<dbReference type="InterPro" id="IPR011047">
    <property type="entry name" value="Quinoprotein_ADH-like_sf"/>
</dbReference>
<dbReference type="PANTHER" id="PTHR34512:SF30">
    <property type="entry name" value="OUTER MEMBRANE PROTEIN ASSEMBLY FACTOR BAMB"/>
    <property type="match status" value="1"/>
</dbReference>
<name>A0A5C6BQR2_9PLAN</name>
<keyword evidence="3" id="KW-1185">Reference proteome</keyword>
<reference evidence="2 3" key="1">
    <citation type="submission" date="2019-02" db="EMBL/GenBank/DDBJ databases">
        <title>Deep-cultivation of Planctomycetes and their phenomic and genomic characterization uncovers novel biology.</title>
        <authorList>
            <person name="Wiegand S."/>
            <person name="Jogler M."/>
            <person name="Boedeker C."/>
            <person name="Pinto D."/>
            <person name="Vollmers J."/>
            <person name="Rivas-Marin E."/>
            <person name="Kohn T."/>
            <person name="Peeters S.H."/>
            <person name="Heuer A."/>
            <person name="Rast P."/>
            <person name="Oberbeckmann S."/>
            <person name="Bunk B."/>
            <person name="Jeske O."/>
            <person name="Meyerdierks A."/>
            <person name="Storesund J.E."/>
            <person name="Kallscheuer N."/>
            <person name="Luecker S."/>
            <person name="Lage O.M."/>
            <person name="Pohl T."/>
            <person name="Merkel B.J."/>
            <person name="Hornburger P."/>
            <person name="Mueller R.-W."/>
            <person name="Bruemmer F."/>
            <person name="Labrenz M."/>
            <person name="Spormann A.M."/>
            <person name="Op Den Camp H."/>
            <person name="Overmann J."/>
            <person name="Amann R."/>
            <person name="Jetten M.S.M."/>
            <person name="Mascher T."/>
            <person name="Medema M.H."/>
            <person name="Devos D.P."/>
            <person name="Kaster A.-K."/>
            <person name="Ovreas L."/>
            <person name="Rohde M."/>
            <person name="Galperin M.Y."/>
            <person name="Jogler C."/>
        </authorList>
    </citation>
    <scope>NUCLEOTIDE SEQUENCE [LARGE SCALE GENOMIC DNA]</scope>
    <source>
        <strain evidence="2 3">CA54</strain>
    </source>
</reference>
<evidence type="ECO:0000313" key="2">
    <source>
        <dbReference type="EMBL" id="TWU13556.1"/>
    </source>
</evidence>
<feature type="domain" description="Pyrrolo-quinoline quinone repeat" evidence="1">
    <location>
        <begin position="190"/>
        <end position="356"/>
    </location>
</feature>
<evidence type="ECO:0000313" key="3">
    <source>
        <dbReference type="Proteomes" id="UP000320735"/>
    </source>
</evidence>
<comment type="caution">
    <text evidence="2">The sequence shown here is derived from an EMBL/GenBank/DDBJ whole genome shotgun (WGS) entry which is preliminary data.</text>
</comment>
<accession>A0A5C6BQR2</accession>
<dbReference type="AlphaFoldDB" id="A0A5C6BQR2"/>
<proteinExistence type="predicted"/>
<dbReference type="SMART" id="SM00564">
    <property type="entry name" value="PQQ"/>
    <property type="match status" value="4"/>
</dbReference>
<protein>
    <submittedName>
        <fullName evidence="2">Outer membrane protein assembly factor BamB</fullName>
    </submittedName>
</protein>
<dbReference type="PANTHER" id="PTHR34512">
    <property type="entry name" value="CELL SURFACE PROTEIN"/>
    <property type="match status" value="1"/>
</dbReference>
<dbReference type="InterPro" id="IPR015943">
    <property type="entry name" value="WD40/YVTN_repeat-like_dom_sf"/>
</dbReference>
<organism evidence="2 3">
    <name type="scientific">Symmachiella macrocystis</name>
    <dbReference type="NCBI Taxonomy" id="2527985"/>
    <lineage>
        <taxon>Bacteria</taxon>
        <taxon>Pseudomonadati</taxon>
        <taxon>Planctomycetota</taxon>
        <taxon>Planctomycetia</taxon>
        <taxon>Planctomycetales</taxon>
        <taxon>Planctomycetaceae</taxon>
        <taxon>Symmachiella</taxon>
    </lineage>
</organism>
<evidence type="ECO:0000259" key="1">
    <source>
        <dbReference type="Pfam" id="PF13360"/>
    </source>
</evidence>
<dbReference type="Proteomes" id="UP000320735">
    <property type="component" value="Unassembled WGS sequence"/>
</dbReference>
<dbReference type="EMBL" id="SJPP01000001">
    <property type="protein sequence ID" value="TWU13556.1"/>
    <property type="molecule type" value="Genomic_DNA"/>
</dbReference>
<sequence length="485" mass="53624">MWGKVEGGILACPLTKWRVAGLSRSHRLTCAVPVAKLEGSHKPISLQALIEGVIGMRIFSLISTATICWALSVALPSAQAENWPQWRGPKLDNISHETDLPISWSSTENVAWKIPMPGPGGASPIVWDDRIFVTAAAGDDLLLMCINTDGKELWRKTVGQGNKTARTDEGNSASPSPCTDGKHVWSYMGNGAIGCYDFDGNEIWNFNMQDRYGRFDIQFGMTSTPVLDGDRLYFQLIHGDGDAATQEALVVCLDKLTGKEIWKQPRPSEAVAENEHAYASPTIYRDDEREFLLTHGADLIVAHDLDTGKEIWRSGGLNPPDRYDRTLRLVASPTTAEGIIVAPSAKRSPLLALRPDGTGDITDSKTYRLWQHKKTPDVPTPVIYDGIVYLCMENGNLTTLDAKTGETFYKEKRTHRQRHRASPIYADGHIYLTARDGRITVVKAGPEFEVVSVNEMKDSLAASPAISNGTIYLRTFDNLWAIRKE</sequence>